<accession>A0A8C5LY52</accession>
<evidence type="ECO:0000256" key="4">
    <source>
        <dbReference type="PROSITE-ProRule" id="PRU00779"/>
    </source>
</evidence>
<keyword evidence="8" id="KW-1185">Reference proteome</keyword>
<feature type="chain" id="PRO_5034940416" description="P-type domain-containing protein" evidence="5">
    <location>
        <begin position="25"/>
        <end position="346"/>
    </location>
</feature>
<feature type="domain" description="P-type" evidence="6">
    <location>
        <begin position="195"/>
        <end position="239"/>
    </location>
</feature>
<organism evidence="7 8">
    <name type="scientific">Leptobrachium leishanense</name>
    <name type="common">Leishan spiny toad</name>
    <dbReference type="NCBI Taxonomy" id="445787"/>
    <lineage>
        <taxon>Eukaryota</taxon>
        <taxon>Metazoa</taxon>
        <taxon>Chordata</taxon>
        <taxon>Craniata</taxon>
        <taxon>Vertebrata</taxon>
        <taxon>Euteleostomi</taxon>
        <taxon>Amphibia</taxon>
        <taxon>Batrachia</taxon>
        <taxon>Anura</taxon>
        <taxon>Pelobatoidea</taxon>
        <taxon>Megophryidae</taxon>
        <taxon>Leptobrachium</taxon>
    </lineage>
</organism>
<evidence type="ECO:0000256" key="2">
    <source>
        <dbReference type="ARBA" id="ARBA00022525"/>
    </source>
</evidence>
<feature type="disulfide bond" evidence="4">
    <location>
        <begin position="258"/>
        <end position="273"/>
    </location>
</feature>
<feature type="disulfide bond" evidence="4">
    <location>
        <begin position="149"/>
        <end position="175"/>
    </location>
</feature>
<dbReference type="PROSITE" id="PS51448">
    <property type="entry name" value="P_TREFOIL_2"/>
    <property type="match status" value="4"/>
</dbReference>
<dbReference type="CDD" id="cd00111">
    <property type="entry name" value="Trefoil"/>
    <property type="match status" value="4"/>
</dbReference>
<name>A0A8C5LY52_9ANUR</name>
<dbReference type="PRINTS" id="PR00680">
    <property type="entry name" value="PTREFOIL"/>
</dbReference>
<dbReference type="GeneTree" id="ENSGT00940000161334"/>
<protein>
    <recommendedName>
        <fullName evidence="6">P-type domain-containing protein</fullName>
    </recommendedName>
</protein>
<feature type="disulfide bond" evidence="4">
    <location>
        <begin position="208"/>
        <end position="223"/>
    </location>
</feature>
<keyword evidence="3 4" id="KW-1015">Disulfide bond</keyword>
<evidence type="ECO:0000256" key="1">
    <source>
        <dbReference type="ARBA" id="ARBA00004613"/>
    </source>
</evidence>
<dbReference type="SUPFAM" id="SSF57492">
    <property type="entry name" value="Trefoil"/>
    <property type="match status" value="4"/>
</dbReference>
<reference evidence="7" key="1">
    <citation type="submission" date="2025-08" db="UniProtKB">
        <authorList>
            <consortium name="Ensembl"/>
        </authorList>
    </citation>
    <scope>IDENTIFICATION</scope>
</reference>
<evidence type="ECO:0000313" key="7">
    <source>
        <dbReference type="Ensembl" id="ENSLLEP00000004985.1"/>
    </source>
</evidence>
<evidence type="ECO:0000313" key="8">
    <source>
        <dbReference type="Proteomes" id="UP000694569"/>
    </source>
</evidence>
<dbReference type="OrthoDB" id="10051464at2759"/>
<dbReference type="PANTHER" id="PTHR13826:SF22">
    <property type="entry name" value="GASTROINTESTINAL GROWTH FACTOR XP4-RELATED"/>
    <property type="match status" value="1"/>
</dbReference>
<dbReference type="InterPro" id="IPR017994">
    <property type="entry name" value="P_trefoil_chordata"/>
</dbReference>
<feature type="disulfide bond" evidence="4">
    <location>
        <begin position="297"/>
        <end position="323"/>
    </location>
</feature>
<feature type="disulfide bond" evidence="4">
    <location>
        <begin position="169"/>
        <end position="186"/>
    </location>
</feature>
<evidence type="ECO:0000256" key="3">
    <source>
        <dbReference type="ARBA" id="ARBA00023157"/>
    </source>
</evidence>
<keyword evidence="2" id="KW-0964">Secreted</keyword>
<dbReference type="InterPro" id="IPR017957">
    <property type="entry name" value="P_trefoil_CS"/>
</dbReference>
<comment type="subcellular location">
    <subcellularLocation>
        <location evidence="1">Secreted</location>
    </subcellularLocation>
</comment>
<dbReference type="SMART" id="SM00018">
    <property type="entry name" value="PD"/>
    <property type="match status" value="5"/>
</dbReference>
<feature type="disulfide bond" evidence="4">
    <location>
        <begin position="317"/>
        <end position="334"/>
    </location>
</feature>
<dbReference type="InterPro" id="IPR044913">
    <property type="entry name" value="P_trefoil_dom_sf"/>
</dbReference>
<feature type="domain" description="P-type" evidence="6">
    <location>
        <begin position="295"/>
        <end position="338"/>
    </location>
</feature>
<dbReference type="Proteomes" id="UP000694569">
    <property type="component" value="Unplaced"/>
</dbReference>
<dbReference type="Gene3D" id="4.10.110.10">
    <property type="entry name" value="Spasmolytic Protein, domain 1"/>
    <property type="match status" value="4"/>
</dbReference>
<keyword evidence="5" id="KW-0732">Signal</keyword>
<feature type="disulfide bond" evidence="4">
    <location>
        <begin position="159"/>
        <end position="174"/>
    </location>
</feature>
<dbReference type="Pfam" id="PF00088">
    <property type="entry name" value="Trefoil"/>
    <property type="match status" value="4"/>
</dbReference>
<proteinExistence type="predicted"/>
<feature type="domain" description="P-type" evidence="6">
    <location>
        <begin position="245"/>
        <end position="289"/>
    </location>
</feature>
<sequence>MMFSLVVYLTSCIVGIIHLEPVTAYTVVYTCSTSNPEERRSCGSTEECPSDRCCFDDSGYGITCFEPVAQYQDNGGAAPVIESQQYIQPVPVVPIAIPVREKTACEICQEEPKRNKGIIMTAVHSVFGQHESEACARCRTENGLEQHRCGVQPKSRDECGYSDISPEECEHKGCCYDNSVQDSIWCFTPWKFEATECNPENPPARVNCGYSGITEKDCTDKGCCFNNTIWDVVWCYQPAIQAVEHDCSAVDPYKRANCASPGVSPEECKNNGCCFDSSVSGVPWCFKPQIKRETIQCAVEGKARVNCADSAIDMENCYKKGCCYDSSESGIPWCFYPEITNVVIMS</sequence>
<dbReference type="GO" id="GO:0030277">
    <property type="term" value="P:maintenance of gastrointestinal epithelium"/>
    <property type="evidence" value="ECO:0007669"/>
    <property type="project" value="TreeGrafter"/>
</dbReference>
<feature type="disulfide bond" evidence="4">
    <location>
        <begin position="218"/>
        <end position="235"/>
    </location>
</feature>
<feature type="disulfide bond" evidence="4">
    <location>
        <begin position="268"/>
        <end position="285"/>
    </location>
</feature>
<reference evidence="7" key="2">
    <citation type="submission" date="2025-09" db="UniProtKB">
        <authorList>
            <consortium name="Ensembl"/>
        </authorList>
    </citation>
    <scope>IDENTIFICATION</scope>
</reference>
<dbReference type="GO" id="GO:0005615">
    <property type="term" value="C:extracellular space"/>
    <property type="evidence" value="ECO:0007669"/>
    <property type="project" value="TreeGrafter"/>
</dbReference>
<evidence type="ECO:0000256" key="5">
    <source>
        <dbReference type="SAM" id="SignalP"/>
    </source>
</evidence>
<feature type="disulfide bond" evidence="4">
    <location>
        <begin position="307"/>
        <end position="322"/>
    </location>
</feature>
<evidence type="ECO:0000259" key="6">
    <source>
        <dbReference type="PROSITE" id="PS51448"/>
    </source>
</evidence>
<dbReference type="PANTHER" id="PTHR13826">
    <property type="entry name" value="INTESTINAL TREFOIL FACTOR-RELATED"/>
    <property type="match status" value="1"/>
</dbReference>
<dbReference type="FunFam" id="4.10.110.10:FF:000006">
    <property type="entry name" value="Trefoil factor 1"/>
    <property type="match status" value="3"/>
</dbReference>
<dbReference type="PROSITE" id="PS00025">
    <property type="entry name" value="P_TREFOIL_1"/>
    <property type="match status" value="2"/>
</dbReference>
<comment type="caution">
    <text evidence="4">Lacks conserved residue(s) required for the propagation of feature annotation.</text>
</comment>
<feature type="domain" description="P-type" evidence="6">
    <location>
        <begin position="147"/>
        <end position="190"/>
    </location>
</feature>
<feature type="signal peptide" evidence="5">
    <location>
        <begin position="1"/>
        <end position="24"/>
    </location>
</feature>
<dbReference type="InterPro" id="IPR000519">
    <property type="entry name" value="P_trefoil_dom"/>
</dbReference>
<dbReference type="AlphaFoldDB" id="A0A8C5LY52"/>
<dbReference type="Ensembl" id="ENSLLET00000005202.1">
    <property type="protein sequence ID" value="ENSLLEP00000004985.1"/>
    <property type="gene ID" value="ENSLLEG00000003182.1"/>
</dbReference>